<keyword evidence="3" id="KW-1185">Reference proteome</keyword>
<dbReference type="Gramene" id="ESW20365">
    <property type="protein sequence ID" value="ESW20365"/>
    <property type="gene ID" value="PHAVU_006G202700g"/>
</dbReference>
<keyword evidence="1" id="KW-0732">Signal</keyword>
<name>V7BTJ4_PHAVU</name>
<dbReference type="OMA" id="FIMIIDS"/>
<sequence length="102" mass="10471">MGCSSMSILLPLLLLTFSSIIIDSRVAEARLLPKSVLPLPSAVELPSLPVPLPSVPAVPLPSLPLPAVPLPDVPVPSLSLPNVPVPALAIPKLTAEGIKVIP</sequence>
<accession>V7BTJ4</accession>
<evidence type="ECO:0000313" key="3">
    <source>
        <dbReference type="Proteomes" id="UP000000226"/>
    </source>
</evidence>
<proteinExistence type="predicted"/>
<feature type="chain" id="PRO_5004755320" evidence="1">
    <location>
        <begin position="30"/>
        <end position="102"/>
    </location>
</feature>
<dbReference type="Proteomes" id="UP000000226">
    <property type="component" value="Chromosome 6"/>
</dbReference>
<dbReference type="AlphaFoldDB" id="V7BTJ4"/>
<reference evidence="3" key="1">
    <citation type="journal article" date="2014" name="Nat. Genet.">
        <title>A reference genome for common bean and genome-wide analysis of dual domestications.</title>
        <authorList>
            <person name="Schmutz J."/>
            <person name="McClean P.E."/>
            <person name="Mamidi S."/>
            <person name="Wu G.A."/>
            <person name="Cannon S.B."/>
            <person name="Grimwood J."/>
            <person name="Jenkins J."/>
            <person name="Shu S."/>
            <person name="Song Q."/>
            <person name="Chavarro C."/>
            <person name="Torres-Torres M."/>
            <person name="Geffroy V."/>
            <person name="Moghaddam S.M."/>
            <person name="Gao D."/>
            <person name="Abernathy B."/>
            <person name="Barry K."/>
            <person name="Blair M."/>
            <person name="Brick M.A."/>
            <person name="Chovatia M."/>
            <person name="Gepts P."/>
            <person name="Goodstein D.M."/>
            <person name="Gonzales M."/>
            <person name="Hellsten U."/>
            <person name="Hyten D.L."/>
            <person name="Jia G."/>
            <person name="Kelly J.D."/>
            <person name="Kudrna D."/>
            <person name="Lee R."/>
            <person name="Richard M.M."/>
            <person name="Miklas P.N."/>
            <person name="Osorno J.M."/>
            <person name="Rodrigues J."/>
            <person name="Thareau V."/>
            <person name="Urrea C.A."/>
            <person name="Wang M."/>
            <person name="Yu Y."/>
            <person name="Zhang M."/>
            <person name="Wing R.A."/>
            <person name="Cregan P.B."/>
            <person name="Rokhsar D.S."/>
            <person name="Jackson S.A."/>
        </authorList>
    </citation>
    <scope>NUCLEOTIDE SEQUENCE [LARGE SCALE GENOMIC DNA]</scope>
    <source>
        <strain evidence="3">cv. G19833</strain>
    </source>
</reference>
<protein>
    <submittedName>
        <fullName evidence="2">Uncharacterized protein</fullName>
    </submittedName>
</protein>
<gene>
    <name evidence="2" type="ORF">PHAVU_006G202700g</name>
</gene>
<organism evidence="2 3">
    <name type="scientific">Phaseolus vulgaris</name>
    <name type="common">Kidney bean</name>
    <name type="synonym">French bean</name>
    <dbReference type="NCBI Taxonomy" id="3885"/>
    <lineage>
        <taxon>Eukaryota</taxon>
        <taxon>Viridiplantae</taxon>
        <taxon>Streptophyta</taxon>
        <taxon>Embryophyta</taxon>
        <taxon>Tracheophyta</taxon>
        <taxon>Spermatophyta</taxon>
        <taxon>Magnoliopsida</taxon>
        <taxon>eudicotyledons</taxon>
        <taxon>Gunneridae</taxon>
        <taxon>Pentapetalae</taxon>
        <taxon>rosids</taxon>
        <taxon>fabids</taxon>
        <taxon>Fabales</taxon>
        <taxon>Fabaceae</taxon>
        <taxon>Papilionoideae</taxon>
        <taxon>50 kb inversion clade</taxon>
        <taxon>NPAAA clade</taxon>
        <taxon>indigoferoid/millettioid clade</taxon>
        <taxon>Phaseoleae</taxon>
        <taxon>Phaseolus</taxon>
    </lineage>
</organism>
<evidence type="ECO:0000313" key="2">
    <source>
        <dbReference type="EMBL" id="ESW20365.1"/>
    </source>
</evidence>
<feature type="signal peptide" evidence="1">
    <location>
        <begin position="1"/>
        <end position="29"/>
    </location>
</feature>
<dbReference type="EMBL" id="CM002293">
    <property type="protein sequence ID" value="ESW20365.1"/>
    <property type="molecule type" value="Genomic_DNA"/>
</dbReference>
<evidence type="ECO:0000256" key="1">
    <source>
        <dbReference type="SAM" id="SignalP"/>
    </source>
</evidence>